<dbReference type="InterPro" id="IPR052598">
    <property type="entry name" value="IgSF_CEA-related"/>
</dbReference>
<keyword evidence="5" id="KW-0812">Transmembrane</keyword>
<evidence type="ECO:0000259" key="7">
    <source>
        <dbReference type="PROSITE" id="PS50835"/>
    </source>
</evidence>
<dbReference type="GeneID" id="115472574"/>
<dbReference type="KEGG" id="muo:115472574"/>
<accession>A0A6P7Y5C3</accession>
<keyword evidence="1 6" id="KW-0732">Signal</keyword>
<evidence type="ECO:0000313" key="9">
    <source>
        <dbReference type="RefSeq" id="XP_030062727.1"/>
    </source>
</evidence>
<feature type="signal peptide" evidence="6">
    <location>
        <begin position="1"/>
        <end position="18"/>
    </location>
</feature>
<organism evidence="8 9">
    <name type="scientific">Microcaecilia unicolor</name>
    <dbReference type="NCBI Taxonomy" id="1415580"/>
    <lineage>
        <taxon>Eukaryota</taxon>
        <taxon>Metazoa</taxon>
        <taxon>Chordata</taxon>
        <taxon>Craniata</taxon>
        <taxon>Vertebrata</taxon>
        <taxon>Euteleostomi</taxon>
        <taxon>Amphibia</taxon>
        <taxon>Gymnophiona</taxon>
        <taxon>Siphonopidae</taxon>
        <taxon>Microcaecilia</taxon>
    </lineage>
</organism>
<dbReference type="InParanoid" id="A0A6P7Y5C3"/>
<dbReference type="Proteomes" id="UP000515156">
    <property type="component" value="Chromosome 6"/>
</dbReference>
<dbReference type="InterPro" id="IPR003599">
    <property type="entry name" value="Ig_sub"/>
</dbReference>
<protein>
    <submittedName>
        <fullName evidence="9">Allergin-1</fullName>
    </submittedName>
</protein>
<evidence type="ECO:0000256" key="2">
    <source>
        <dbReference type="ARBA" id="ARBA00023157"/>
    </source>
</evidence>
<evidence type="ECO:0000256" key="4">
    <source>
        <dbReference type="ARBA" id="ARBA00023319"/>
    </source>
</evidence>
<proteinExistence type="predicted"/>
<keyword evidence="5" id="KW-1133">Transmembrane helix</keyword>
<dbReference type="SUPFAM" id="SSF48726">
    <property type="entry name" value="Immunoglobulin"/>
    <property type="match status" value="2"/>
</dbReference>
<sequence>MLALLILLLFLLNHQAEQQTTVYLLPVTGNATVTIYKDGKLLKSKAVNSTKGGSVKYKKTNAQFSDSGQYNCEFKDKNNSKRKGENINVLEPVSQPKLSSNTTTTAIGHNVTLSCLSNGSLPIYYTFFRQKTALSNQTCNESKPAELTVHIKSTDDRGPYKCKAVNRLPSSTQKYSQAVNLTISEKSSSYTTMTVSIVVAVLLIVIALSLALAILILPKCKAQGSRADPGNDKPKSLLTSEPDFVHDTATEVQYTTVVFKDPETVATKNDASVEYDEILVKNHYQKGQCRSALS</sequence>
<dbReference type="RefSeq" id="XP_030062727.1">
    <property type="nucleotide sequence ID" value="XM_030206867.1"/>
</dbReference>
<dbReference type="Pfam" id="PF13895">
    <property type="entry name" value="Ig_2"/>
    <property type="match status" value="1"/>
</dbReference>
<evidence type="ECO:0000313" key="8">
    <source>
        <dbReference type="Proteomes" id="UP000515156"/>
    </source>
</evidence>
<dbReference type="Gene3D" id="2.60.40.10">
    <property type="entry name" value="Immunoglobulins"/>
    <property type="match status" value="2"/>
</dbReference>
<keyword evidence="3" id="KW-0325">Glycoprotein</keyword>
<feature type="chain" id="PRO_5028400030" evidence="6">
    <location>
        <begin position="19"/>
        <end position="294"/>
    </location>
</feature>
<keyword evidence="5" id="KW-0472">Membrane</keyword>
<dbReference type="CTD" id="284021"/>
<gene>
    <name evidence="9" type="primary">MILR1</name>
</gene>
<feature type="domain" description="Ig-like" evidence="7">
    <location>
        <begin position="96"/>
        <end position="180"/>
    </location>
</feature>
<reference evidence="9" key="1">
    <citation type="submission" date="2025-08" db="UniProtKB">
        <authorList>
            <consortium name="RefSeq"/>
        </authorList>
    </citation>
    <scope>IDENTIFICATION</scope>
</reference>
<feature type="transmembrane region" description="Helical" evidence="5">
    <location>
        <begin position="193"/>
        <end position="217"/>
    </location>
</feature>
<evidence type="ECO:0000256" key="1">
    <source>
        <dbReference type="ARBA" id="ARBA00022729"/>
    </source>
</evidence>
<keyword evidence="8" id="KW-1185">Reference proteome</keyword>
<dbReference type="PANTHER" id="PTHR44337:SF20">
    <property type="entry name" value="CARCINOEMBRYONIC ANTIGEN-RELATED CELL ADHESION MOLECULE 5-RELATED"/>
    <property type="match status" value="1"/>
</dbReference>
<keyword evidence="2" id="KW-1015">Disulfide bond</keyword>
<dbReference type="InterPro" id="IPR013783">
    <property type="entry name" value="Ig-like_fold"/>
</dbReference>
<dbReference type="OrthoDB" id="9947088at2759"/>
<name>A0A6P7Y5C3_9AMPH</name>
<evidence type="ECO:0000256" key="3">
    <source>
        <dbReference type="ARBA" id="ARBA00023180"/>
    </source>
</evidence>
<dbReference type="InterPro" id="IPR007110">
    <property type="entry name" value="Ig-like_dom"/>
</dbReference>
<dbReference type="InterPro" id="IPR036179">
    <property type="entry name" value="Ig-like_dom_sf"/>
</dbReference>
<dbReference type="PANTHER" id="PTHR44337">
    <property type="entry name" value="CARCINOEMBRYONIC ANTIGEN-RELATED CELL ADHESION MOLECULE 8"/>
    <property type="match status" value="1"/>
</dbReference>
<evidence type="ECO:0000256" key="5">
    <source>
        <dbReference type="SAM" id="Phobius"/>
    </source>
</evidence>
<dbReference type="SMART" id="SM00409">
    <property type="entry name" value="IG"/>
    <property type="match status" value="2"/>
</dbReference>
<dbReference type="PROSITE" id="PS50835">
    <property type="entry name" value="IG_LIKE"/>
    <property type="match status" value="1"/>
</dbReference>
<keyword evidence="4" id="KW-0393">Immunoglobulin domain</keyword>
<evidence type="ECO:0000256" key="6">
    <source>
        <dbReference type="SAM" id="SignalP"/>
    </source>
</evidence>
<dbReference type="AlphaFoldDB" id="A0A6P7Y5C3"/>